<dbReference type="AlphaFoldDB" id="A0A5C4QU78"/>
<evidence type="ECO:0000256" key="4">
    <source>
        <dbReference type="PROSITE-ProRule" id="PRU00409"/>
    </source>
</evidence>
<organism evidence="6 7">
    <name type="scientific">Micromonospora orduensis</name>
    <dbReference type="NCBI Taxonomy" id="1420891"/>
    <lineage>
        <taxon>Bacteria</taxon>
        <taxon>Bacillati</taxon>
        <taxon>Actinomycetota</taxon>
        <taxon>Actinomycetes</taxon>
        <taxon>Micromonosporales</taxon>
        <taxon>Micromonosporaceae</taxon>
        <taxon>Micromonospora</taxon>
    </lineage>
</organism>
<keyword evidence="1" id="KW-0436">Ligase</keyword>
<evidence type="ECO:0000259" key="5">
    <source>
        <dbReference type="PROSITE" id="PS50975"/>
    </source>
</evidence>
<protein>
    <submittedName>
        <fullName evidence="6">ATP-grasp domain-containing protein</fullName>
    </submittedName>
</protein>
<evidence type="ECO:0000256" key="2">
    <source>
        <dbReference type="ARBA" id="ARBA00022741"/>
    </source>
</evidence>
<name>A0A5C4QU78_9ACTN</name>
<dbReference type="Gene3D" id="3.30.1490.20">
    <property type="entry name" value="ATP-grasp fold, A domain"/>
    <property type="match status" value="1"/>
</dbReference>
<reference evidence="6 7" key="1">
    <citation type="submission" date="2019-06" db="EMBL/GenBank/DDBJ databases">
        <title>Micromonospora ordensis sp. nov., isolated from deep marine sediment.</title>
        <authorList>
            <person name="Veyisoglu A."/>
            <person name="Carro L."/>
            <person name="Klenk H.-P."/>
            <person name="Sahin N."/>
        </authorList>
    </citation>
    <scope>NUCLEOTIDE SEQUENCE [LARGE SCALE GENOMIC DNA]</scope>
    <source>
        <strain evidence="6 7">S2509</strain>
    </source>
</reference>
<dbReference type="Proteomes" id="UP000306145">
    <property type="component" value="Unassembled WGS sequence"/>
</dbReference>
<accession>A0A5C4QU78</accession>
<dbReference type="InterPro" id="IPR011761">
    <property type="entry name" value="ATP-grasp"/>
</dbReference>
<proteinExistence type="predicted"/>
<keyword evidence="2 4" id="KW-0547">Nucleotide-binding</keyword>
<dbReference type="GO" id="GO:0016874">
    <property type="term" value="F:ligase activity"/>
    <property type="evidence" value="ECO:0007669"/>
    <property type="project" value="UniProtKB-KW"/>
</dbReference>
<dbReference type="Pfam" id="PF18603">
    <property type="entry name" value="LAL_C2"/>
    <property type="match status" value="1"/>
</dbReference>
<dbReference type="InterPro" id="IPR052032">
    <property type="entry name" value="ATP-dep_AA_Ligase"/>
</dbReference>
<keyword evidence="3 4" id="KW-0067">ATP-binding</keyword>
<evidence type="ECO:0000256" key="3">
    <source>
        <dbReference type="ARBA" id="ARBA00022840"/>
    </source>
</evidence>
<evidence type="ECO:0000313" key="7">
    <source>
        <dbReference type="Proteomes" id="UP000306145"/>
    </source>
</evidence>
<feature type="domain" description="ATP-grasp" evidence="5">
    <location>
        <begin position="124"/>
        <end position="309"/>
    </location>
</feature>
<dbReference type="Pfam" id="PF13535">
    <property type="entry name" value="ATP-grasp_4"/>
    <property type="match status" value="1"/>
</dbReference>
<evidence type="ECO:0000313" key="6">
    <source>
        <dbReference type="EMBL" id="TNH29643.1"/>
    </source>
</evidence>
<dbReference type="InterPro" id="IPR013815">
    <property type="entry name" value="ATP_grasp_subdomain_1"/>
</dbReference>
<dbReference type="Gene3D" id="3.40.50.20">
    <property type="match status" value="1"/>
</dbReference>
<gene>
    <name evidence="6" type="ORF">FHG89_11590</name>
</gene>
<dbReference type="InterPro" id="IPR040570">
    <property type="entry name" value="LAL_C2"/>
</dbReference>
<dbReference type="SUPFAM" id="SSF56059">
    <property type="entry name" value="Glutathione synthetase ATP-binding domain-like"/>
    <property type="match status" value="1"/>
</dbReference>
<evidence type="ECO:0000256" key="1">
    <source>
        <dbReference type="ARBA" id="ARBA00022598"/>
    </source>
</evidence>
<dbReference type="EMBL" id="VDFY01000138">
    <property type="protein sequence ID" value="TNH29643.1"/>
    <property type="molecule type" value="Genomic_DNA"/>
</dbReference>
<keyword evidence="7" id="KW-1185">Reference proteome</keyword>
<dbReference type="PANTHER" id="PTHR43585:SF2">
    <property type="entry name" value="ATP-GRASP ENZYME FSQD"/>
    <property type="match status" value="1"/>
</dbReference>
<dbReference type="Gene3D" id="3.30.470.20">
    <property type="entry name" value="ATP-grasp fold, B domain"/>
    <property type="match status" value="1"/>
</dbReference>
<dbReference type="GO" id="GO:0046872">
    <property type="term" value="F:metal ion binding"/>
    <property type="evidence" value="ECO:0007669"/>
    <property type="project" value="InterPro"/>
</dbReference>
<dbReference type="GO" id="GO:0005524">
    <property type="term" value="F:ATP binding"/>
    <property type="evidence" value="ECO:0007669"/>
    <property type="project" value="UniProtKB-UniRule"/>
</dbReference>
<dbReference type="PANTHER" id="PTHR43585">
    <property type="entry name" value="FUMIPYRROLE BIOSYNTHESIS PROTEIN C"/>
    <property type="match status" value="1"/>
</dbReference>
<dbReference type="PROSITE" id="PS50975">
    <property type="entry name" value="ATP_GRASP"/>
    <property type="match status" value="1"/>
</dbReference>
<dbReference type="OrthoDB" id="6964321at2"/>
<comment type="caution">
    <text evidence="6">The sequence shown here is derived from an EMBL/GenBank/DDBJ whole genome shotgun (WGS) entry which is preliminary data.</text>
</comment>
<sequence>MGARRMSQPPSEDRQLVVLGASGQIAAVARRLGCRLIHVQKPGSPLEQFIEPGSVRSTYYTVDYTAESFPSFLEQVLRPLAPDAVVSVREDGLGPAALANARLGLAGTPLEVVETLRDKAKMRALLESKAPHLTVRASVPASLEDAVDTFLSWGGRPAILKPRASSGSRGVVLVESVADLLAQGDPSGQVLEEYLPGQEYSAESFSVGGVHRIVALVEKHTGPSFVELAHVVPAPSLDVSAVPVIQDQLTEFLDVVGLVDGPAHTEFKLIDGGIRVIESHNRIGGDGIPHLVRLVTGTDLQRWSMGWPLGLGGPGPQDRPAAAAAAIAFATAPEGVVQSVALPRLEFADATVEDVRSFVRPGDEVAVLTSSSARVGSGSVSGADPSRVLAAARRLAAGIDVVCRPTGARG</sequence>